<proteinExistence type="predicted"/>
<evidence type="ECO:0000256" key="2">
    <source>
        <dbReference type="ARBA" id="ARBA00022475"/>
    </source>
</evidence>
<dbReference type="OrthoDB" id="427972at2759"/>
<evidence type="ECO:0000256" key="5">
    <source>
        <dbReference type="ARBA" id="ARBA00023136"/>
    </source>
</evidence>
<feature type="transmembrane region" description="Helical" evidence="7">
    <location>
        <begin position="471"/>
        <end position="489"/>
    </location>
</feature>
<evidence type="ECO:0000256" key="4">
    <source>
        <dbReference type="ARBA" id="ARBA00022989"/>
    </source>
</evidence>
<sequence length="1186" mass="130661">MAEVKPLIPATRRDVERALGEDPYMGKLRKTVQQLFGAESNPKFAEHAEHAFRGAFALVFFAIPIIMPNEVWSFRDKVMELGVYSSGVCMFIVFNLGVSFGQAFNSCKSGLQGTLVSSMMGWIMYTLYPGGYEATSPEYVFYGGVAAGIIYVSLVMSLRCGISLQMFALSNFASTWMDFLNEKHEATIMPPWTPGWSIQQDTLTQNFVCTGLGMVAVMVASLFPYPRWSLMFVTESQLNANLQVVQVLDTIVKYYSNDKPNVYIKDQVIRRLTKMRGMLTENDSLLAAAWWECYGLGRSQVKRRVLASMDKTTKTISDMIWNAWQESISEDVGEMDAKLMRAVRPSIEEVLKSMQVTLNLLVKAASDGELDDAEVKALENSFKDLQDKDEEMTKSFASARKDITKGEAMAIYKDVRVAQVLLFSISRVVSQTVELADKIKQQMSKSNLLPPAPEMGGWSALFENLLEKDHVIYVARGLLAYLLAFQLGWHGWGGIVPRRAAAVAGTAPFLITMYVGSAMVSDLNRIQGLMIGQVMARVVRGLVDSCYLDDLIGLCLITFVWVFIGVFVREHSTTFSSVGAMAAAFGGTTLLATNCSNPIVDKEATFDTLAMNCVAVLLTTLVNLVIPADSASKQAYQALDDCWGVIRSALQELYDPNVKKVTFRADQARDLLTKAQSMGHEADFEPRLWKMPWQSNLFDRVVEETHHMVATLSAIETSMAEGGADGAEKCEPVRLLTQRSTLFNKGGNTINKKLDVVRRLLGIFAHETTQKFPVLSEPDVFHTFRDEELLAEQDFIKNELPQLFGKDASLAKSVCHDQMAHMSMVLANVSRMKLLLRKVQHVILQSDHGIEDLIVLARHQEMPKANVPKRTPGSSAGPPSEYWESDEGPPTPAYQKPRRPRRVSQAGLGVTSTPAALDHGSESAGQSSSCSPILKDGSELLTAATEPMPQVSEREATEVESAMARGEESAPAVAGNEKGRTQAPQMGYWVQVDAIRGLPRTGNGGYQACYEGAHTLIFDEGRGQDSLQVLAMELLGLVESRVETPLIYVYIFGRVDSQRNPSKDRPCDVRGSLGLSHVKGLLLSLKQPVYGVALGEIGSAGTSLLEVCDFAISERHIKGTPTRVLQPGEIDIVMTIIAAEAEAMNAAEVAATKASLVQNKLLLRRPELYNQAVAFWPSGTKYTFDI</sequence>
<evidence type="ECO:0000256" key="3">
    <source>
        <dbReference type="ARBA" id="ARBA00022692"/>
    </source>
</evidence>
<name>A0A1Q9C7E1_SYMMI</name>
<dbReference type="PANTHER" id="PTHR30509:SF9">
    <property type="entry name" value="MULTIDRUG RESISTANCE PROTEIN MDTO"/>
    <property type="match status" value="1"/>
</dbReference>
<evidence type="ECO:0000313" key="9">
    <source>
        <dbReference type="Proteomes" id="UP000186817"/>
    </source>
</evidence>
<gene>
    <name evidence="8" type="ORF">AK812_SmicGene40921</name>
</gene>
<dbReference type="EMBL" id="LSRX01001553">
    <property type="protein sequence ID" value="OLP78852.1"/>
    <property type="molecule type" value="Genomic_DNA"/>
</dbReference>
<feature type="transmembrane region" description="Helical" evidence="7">
    <location>
        <begin position="574"/>
        <end position="592"/>
    </location>
</feature>
<dbReference type="PANTHER" id="PTHR30509">
    <property type="entry name" value="P-HYDROXYBENZOIC ACID EFFLUX PUMP SUBUNIT-RELATED"/>
    <property type="match status" value="1"/>
</dbReference>
<feature type="compositionally biased region" description="Low complexity" evidence="6">
    <location>
        <begin position="922"/>
        <end position="931"/>
    </location>
</feature>
<comment type="subcellular location">
    <subcellularLocation>
        <location evidence="1">Cell membrane</location>
        <topology evidence="1">Multi-pass membrane protein</topology>
    </subcellularLocation>
</comment>
<dbReference type="GO" id="GO:0005886">
    <property type="term" value="C:plasma membrane"/>
    <property type="evidence" value="ECO:0007669"/>
    <property type="project" value="UniProtKB-SubCell"/>
</dbReference>
<feature type="transmembrane region" description="Helical" evidence="7">
    <location>
        <begin position="81"/>
        <end position="104"/>
    </location>
</feature>
<keyword evidence="9" id="KW-1185">Reference proteome</keyword>
<feature type="transmembrane region" description="Helical" evidence="7">
    <location>
        <begin position="501"/>
        <end position="520"/>
    </location>
</feature>
<feature type="region of interest" description="Disordered" evidence="6">
    <location>
        <begin position="864"/>
        <end position="981"/>
    </location>
</feature>
<reference evidence="8 9" key="1">
    <citation type="submission" date="2016-02" db="EMBL/GenBank/DDBJ databases">
        <title>Genome analysis of coral dinoflagellate symbionts highlights evolutionary adaptations to a symbiotic lifestyle.</title>
        <authorList>
            <person name="Aranda M."/>
            <person name="Li Y."/>
            <person name="Liew Y.J."/>
            <person name="Baumgarten S."/>
            <person name="Simakov O."/>
            <person name="Wilson M."/>
            <person name="Piel J."/>
            <person name="Ashoor H."/>
            <person name="Bougouffa S."/>
            <person name="Bajic V.B."/>
            <person name="Ryu T."/>
            <person name="Ravasi T."/>
            <person name="Bayer T."/>
            <person name="Micklem G."/>
            <person name="Kim H."/>
            <person name="Bhak J."/>
            <person name="Lajeunesse T.C."/>
            <person name="Voolstra C.R."/>
        </authorList>
    </citation>
    <scope>NUCLEOTIDE SEQUENCE [LARGE SCALE GENOMIC DNA]</scope>
    <source>
        <strain evidence="8 9">CCMP2467</strain>
    </source>
</reference>
<keyword evidence="3 7" id="KW-0812">Transmembrane</keyword>
<evidence type="ECO:0000313" key="8">
    <source>
        <dbReference type="EMBL" id="OLP78852.1"/>
    </source>
</evidence>
<feature type="transmembrane region" description="Helical" evidence="7">
    <location>
        <begin position="51"/>
        <end position="69"/>
    </location>
</feature>
<keyword evidence="4 7" id="KW-1133">Transmembrane helix</keyword>
<feature type="transmembrane region" description="Helical" evidence="7">
    <location>
        <begin position="110"/>
        <end position="128"/>
    </location>
</feature>
<evidence type="ECO:0000256" key="7">
    <source>
        <dbReference type="SAM" id="Phobius"/>
    </source>
</evidence>
<dbReference type="Proteomes" id="UP000186817">
    <property type="component" value="Unassembled WGS sequence"/>
</dbReference>
<comment type="caution">
    <text evidence="8">The sequence shown here is derived from an EMBL/GenBank/DDBJ whole genome shotgun (WGS) entry which is preliminary data.</text>
</comment>
<feature type="transmembrane region" description="Helical" evidence="7">
    <location>
        <begin position="547"/>
        <end position="568"/>
    </location>
</feature>
<keyword evidence="2" id="KW-1003">Cell membrane</keyword>
<dbReference type="AlphaFoldDB" id="A0A1Q9C7E1"/>
<evidence type="ECO:0000256" key="1">
    <source>
        <dbReference type="ARBA" id="ARBA00004651"/>
    </source>
</evidence>
<dbReference type="OMA" id="HEATIMP"/>
<organism evidence="8 9">
    <name type="scientific">Symbiodinium microadriaticum</name>
    <name type="common">Dinoflagellate</name>
    <name type="synonym">Zooxanthella microadriatica</name>
    <dbReference type="NCBI Taxonomy" id="2951"/>
    <lineage>
        <taxon>Eukaryota</taxon>
        <taxon>Sar</taxon>
        <taxon>Alveolata</taxon>
        <taxon>Dinophyceae</taxon>
        <taxon>Suessiales</taxon>
        <taxon>Symbiodiniaceae</taxon>
        <taxon>Symbiodinium</taxon>
    </lineage>
</organism>
<feature type="transmembrane region" description="Helical" evidence="7">
    <location>
        <begin position="140"/>
        <end position="168"/>
    </location>
</feature>
<keyword evidence="5 7" id="KW-0472">Membrane</keyword>
<accession>A0A1Q9C7E1</accession>
<protein>
    <submittedName>
        <fullName evidence="8">Uncharacterized protein</fullName>
    </submittedName>
</protein>
<evidence type="ECO:0000256" key="6">
    <source>
        <dbReference type="SAM" id="MobiDB-lite"/>
    </source>
</evidence>